<dbReference type="InParanoid" id="A0A1Z5K358"/>
<sequence>MSLFNIPDGDRLSKFSERQLTMEIHDLKDLNIILGTLEEATECLLWLPQREAFLSNVSQFGASVHIPGFLCPTLEMEWSDEDNERFSYWHVHATTVARERQIVAHLMTLPDANGFTSLSLTSMLEEDTPDLFPCSPDQIKNIFHSNVDRELHIQNFALDESQAVVLMEPELPLRFKLSSCQFLSKDASITEHCAFNEALRRRSTPIHSLSFNQSFPFLQSPYLQRHLEQFWRIAASYNVIETLCLEDLDITKENGFEKLSSVPLKKLVLRNCTFGIEGAGIEIIAALIHRGCLSEGLVCDGFECGLGPAWHVFGYAIANCQLSDVRLENVSNKGAALLMMGVFEMVRRNDKLRHLSVGDYFNFSPDVWSCLMTAVSKHPSLQVFQVDNVHEGIPQDLPAMALKLLAEMMQLNRNIDVDVQLSRYKRKLDETGSIEGLQKFNRFSRHVRKLATLEDLSDRLTLVGTSAVESGTNFQKLSLLIAGHVDVLVPSITDAVYDEDESSPRKRARLE</sequence>
<dbReference type="Proteomes" id="UP000198406">
    <property type="component" value="Unassembled WGS sequence"/>
</dbReference>
<dbReference type="AlphaFoldDB" id="A0A1Z5K358"/>
<accession>A0A1Z5K358</accession>
<evidence type="ECO:0000313" key="1">
    <source>
        <dbReference type="EMBL" id="GAX20687.1"/>
    </source>
</evidence>
<gene>
    <name evidence="1" type="ORF">FisN_32Hh076</name>
</gene>
<dbReference type="EMBL" id="BDSP01000151">
    <property type="protein sequence ID" value="GAX20687.1"/>
    <property type="molecule type" value="Genomic_DNA"/>
</dbReference>
<dbReference type="SUPFAM" id="SSF52047">
    <property type="entry name" value="RNI-like"/>
    <property type="match status" value="1"/>
</dbReference>
<keyword evidence="2" id="KW-1185">Reference proteome</keyword>
<comment type="caution">
    <text evidence="1">The sequence shown here is derived from an EMBL/GenBank/DDBJ whole genome shotgun (WGS) entry which is preliminary data.</text>
</comment>
<name>A0A1Z5K358_FISSO</name>
<protein>
    <submittedName>
        <fullName evidence="1">Uncharacterized protein</fullName>
    </submittedName>
</protein>
<proteinExistence type="predicted"/>
<dbReference type="InterPro" id="IPR032675">
    <property type="entry name" value="LRR_dom_sf"/>
</dbReference>
<organism evidence="1 2">
    <name type="scientific">Fistulifera solaris</name>
    <name type="common">Oleaginous diatom</name>
    <dbReference type="NCBI Taxonomy" id="1519565"/>
    <lineage>
        <taxon>Eukaryota</taxon>
        <taxon>Sar</taxon>
        <taxon>Stramenopiles</taxon>
        <taxon>Ochrophyta</taxon>
        <taxon>Bacillariophyta</taxon>
        <taxon>Bacillariophyceae</taxon>
        <taxon>Bacillariophycidae</taxon>
        <taxon>Naviculales</taxon>
        <taxon>Naviculaceae</taxon>
        <taxon>Fistulifera</taxon>
    </lineage>
</organism>
<dbReference type="Gene3D" id="3.80.10.10">
    <property type="entry name" value="Ribonuclease Inhibitor"/>
    <property type="match status" value="1"/>
</dbReference>
<reference evidence="1 2" key="1">
    <citation type="journal article" date="2015" name="Plant Cell">
        <title>Oil accumulation by the oleaginous diatom Fistulifera solaris as revealed by the genome and transcriptome.</title>
        <authorList>
            <person name="Tanaka T."/>
            <person name="Maeda Y."/>
            <person name="Veluchamy A."/>
            <person name="Tanaka M."/>
            <person name="Abida H."/>
            <person name="Marechal E."/>
            <person name="Bowler C."/>
            <person name="Muto M."/>
            <person name="Sunaga Y."/>
            <person name="Tanaka M."/>
            <person name="Yoshino T."/>
            <person name="Taniguchi T."/>
            <person name="Fukuda Y."/>
            <person name="Nemoto M."/>
            <person name="Matsumoto M."/>
            <person name="Wong P.S."/>
            <person name="Aburatani S."/>
            <person name="Fujibuchi W."/>
        </authorList>
    </citation>
    <scope>NUCLEOTIDE SEQUENCE [LARGE SCALE GENOMIC DNA]</scope>
    <source>
        <strain evidence="1 2">JPCC DA0580</strain>
    </source>
</reference>
<evidence type="ECO:0000313" key="2">
    <source>
        <dbReference type="Proteomes" id="UP000198406"/>
    </source>
</evidence>